<evidence type="ECO:0000313" key="1">
    <source>
        <dbReference type="EMBL" id="WIF97734.1"/>
    </source>
</evidence>
<sequence length="52" mass="6096">MDDQQKQGALKAQDEMLEIADRLFQEGKSEQEVRKALSDYLDRKRAEARNNK</sequence>
<proteinExistence type="predicted"/>
<organism evidence="1 2">
    <name type="scientific">Pontibacillus chungwhensis</name>
    <dbReference type="NCBI Taxonomy" id="265426"/>
    <lineage>
        <taxon>Bacteria</taxon>
        <taxon>Bacillati</taxon>
        <taxon>Bacillota</taxon>
        <taxon>Bacilli</taxon>
        <taxon>Bacillales</taxon>
        <taxon>Bacillaceae</taxon>
        <taxon>Pontibacillus</taxon>
    </lineage>
</organism>
<keyword evidence="2" id="KW-1185">Reference proteome</keyword>
<name>A0ABY8UZC7_9BACI</name>
<dbReference type="EMBL" id="CP126446">
    <property type="protein sequence ID" value="WIF97734.1"/>
    <property type="molecule type" value="Genomic_DNA"/>
</dbReference>
<protein>
    <submittedName>
        <fullName evidence="1">Uncharacterized protein</fullName>
    </submittedName>
</protein>
<reference evidence="1 2" key="1">
    <citation type="submission" date="2023-05" db="EMBL/GenBank/DDBJ databases">
        <title>Comparative genomics reveals the evidence of polycyclic aromatic hydrocarbons degradation in moderately halophilic genus Pontibacillus.</title>
        <authorList>
            <person name="Yang H."/>
            <person name="Qian Z."/>
        </authorList>
    </citation>
    <scope>NUCLEOTIDE SEQUENCE [LARGE SCALE GENOMIC DNA]</scope>
    <source>
        <strain evidence="2">HN14</strain>
    </source>
</reference>
<dbReference type="RefSeq" id="WP_231417882.1">
    <property type="nucleotide sequence ID" value="NZ_CP126446.1"/>
</dbReference>
<dbReference type="Proteomes" id="UP001236652">
    <property type="component" value="Chromosome"/>
</dbReference>
<gene>
    <name evidence="1" type="ORF">QNI29_18715</name>
</gene>
<accession>A0ABY8UZC7</accession>
<evidence type="ECO:0000313" key="2">
    <source>
        <dbReference type="Proteomes" id="UP001236652"/>
    </source>
</evidence>